<dbReference type="AlphaFoldDB" id="A0A368T8B4"/>
<name>A0A368T8B4_9ACTN</name>
<evidence type="ECO:0000313" key="2">
    <source>
        <dbReference type="Proteomes" id="UP000253318"/>
    </source>
</evidence>
<proteinExistence type="predicted"/>
<evidence type="ECO:0008006" key="3">
    <source>
        <dbReference type="Google" id="ProtNLM"/>
    </source>
</evidence>
<sequence length="123" mass="13737">MALYEVHARKWENGWELRVKDVGVTWSPSLSDAESRAREYISAQVEVEEQNVHIELLPRVSDDLDQLVLETRRAVHDADEAMRGAAAKAREAVYGLADAGLTPTDISHYLGLSPQRLQQLAQG</sequence>
<dbReference type="RefSeq" id="WP_114396878.1">
    <property type="nucleotide sequence ID" value="NZ_QEIM01000021.1"/>
</dbReference>
<gene>
    <name evidence="1" type="ORF">DEF24_06690</name>
</gene>
<comment type="caution">
    <text evidence="1">The sequence shown here is derived from an EMBL/GenBank/DDBJ whole genome shotgun (WGS) entry which is preliminary data.</text>
</comment>
<dbReference type="EMBL" id="QEIN01000037">
    <property type="protein sequence ID" value="RCV60580.1"/>
    <property type="molecule type" value="Genomic_DNA"/>
</dbReference>
<dbReference type="OrthoDB" id="3731619at2"/>
<keyword evidence="2" id="KW-1185">Reference proteome</keyword>
<accession>A0A368T8B4</accession>
<organism evidence="1 2">
    <name type="scientific">Marinitenerispora sediminis</name>
    <dbReference type="NCBI Taxonomy" id="1931232"/>
    <lineage>
        <taxon>Bacteria</taxon>
        <taxon>Bacillati</taxon>
        <taxon>Actinomycetota</taxon>
        <taxon>Actinomycetes</taxon>
        <taxon>Streptosporangiales</taxon>
        <taxon>Nocardiopsidaceae</taxon>
        <taxon>Marinitenerispora</taxon>
    </lineage>
</organism>
<evidence type="ECO:0000313" key="1">
    <source>
        <dbReference type="EMBL" id="RCV60580.1"/>
    </source>
</evidence>
<reference evidence="1 2" key="1">
    <citation type="submission" date="2018-04" db="EMBL/GenBank/DDBJ databases">
        <title>Novel actinobacteria from marine sediment.</title>
        <authorList>
            <person name="Ng Z.Y."/>
            <person name="Tan G.Y.A."/>
        </authorList>
    </citation>
    <scope>NUCLEOTIDE SEQUENCE [LARGE SCALE GENOMIC DNA]</scope>
    <source>
        <strain evidence="1 2">TPS81</strain>
    </source>
</reference>
<protein>
    <recommendedName>
        <fullName evidence="3">Antitoxin HicB</fullName>
    </recommendedName>
</protein>
<dbReference type="Proteomes" id="UP000253318">
    <property type="component" value="Unassembled WGS sequence"/>
</dbReference>